<dbReference type="GO" id="GO:0048870">
    <property type="term" value="P:cell motility"/>
    <property type="evidence" value="ECO:0007669"/>
    <property type="project" value="InterPro"/>
</dbReference>
<sequence>MSATTSPALADELETLKSRIDALETKNDQLEARVDELETENQELQARVDTLEADTDQLEATVDDQAKTIESHQADLAESKARVRKLETNYESAQEHRKRLQQQFHELTTDDVATSDDDVTSLSPLQQVVAFSKEAVEKLTPNEKRARYVAKGISDYATKVPAGYTIDSSTISTVLRSKDGESPHTETVSRVMEFLNRFGKDETKLVKRRGTKRVVFTEQAVADLESATSEDTRSITDVVMWWRQ</sequence>
<dbReference type="AlphaFoldDB" id="A0A1H8UXL1"/>
<dbReference type="OrthoDB" id="302880at2157"/>
<keyword evidence="1 2" id="KW-0175">Coiled coil</keyword>
<evidence type="ECO:0000256" key="2">
    <source>
        <dbReference type="SAM" id="Coils"/>
    </source>
</evidence>
<dbReference type="SUPFAM" id="SSF57997">
    <property type="entry name" value="Tropomyosin"/>
    <property type="match status" value="1"/>
</dbReference>
<dbReference type="InterPro" id="IPR025593">
    <property type="entry name" value="GAS8_dom"/>
</dbReference>
<reference evidence="5" key="1">
    <citation type="submission" date="2016-10" db="EMBL/GenBank/DDBJ databases">
        <authorList>
            <person name="Varghese N."/>
            <person name="Submissions S."/>
        </authorList>
    </citation>
    <scope>NUCLEOTIDE SEQUENCE [LARGE SCALE GENOMIC DNA]</scope>
    <source>
        <strain evidence="5">CGMCC 1.10121</strain>
    </source>
</reference>
<protein>
    <submittedName>
        <fullName evidence="4">Growth-arrest specific micro-tubule binding</fullName>
    </submittedName>
</protein>
<name>A0A1H8UXL1_9EURY</name>
<evidence type="ECO:0000313" key="5">
    <source>
        <dbReference type="Proteomes" id="UP000199126"/>
    </source>
</evidence>
<feature type="domain" description="Growth arrest-specific protein 8" evidence="3">
    <location>
        <begin position="13"/>
        <end position="138"/>
    </location>
</feature>
<feature type="coiled-coil region" evidence="2">
    <location>
        <begin position="6"/>
        <end position="110"/>
    </location>
</feature>
<organism evidence="4 5">
    <name type="scientific">Halogranum amylolyticum</name>
    <dbReference type="NCBI Taxonomy" id="660520"/>
    <lineage>
        <taxon>Archaea</taxon>
        <taxon>Methanobacteriati</taxon>
        <taxon>Methanobacteriota</taxon>
        <taxon>Stenosarchaea group</taxon>
        <taxon>Halobacteria</taxon>
        <taxon>Halobacteriales</taxon>
        <taxon>Haloferacaceae</taxon>
    </lineage>
</organism>
<dbReference type="Pfam" id="PF13851">
    <property type="entry name" value="GAS"/>
    <property type="match status" value="1"/>
</dbReference>
<keyword evidence="5" id="KW-1185">Reference proteome</keyword>
<dbReference type="PANTHER" id="PTHR32123:SF9">
    <property type="entry name" value="PROTEIN SPINDLY"/>
    <property type="match status" value="1"/>
</dbReference>
<evidence type="ECO:0000256" key="1">
    <source>
        <dbReference type="ARBA" id="ARBA00023054"/>
    </source>
</evidence>
<dbReference type="PANTHER" id="PTHR32123">
    <property type="entry name" value="BICD FAMILY-LIKE CARGO ADAPTER"/>
    <property type="match status" value="1"/>
</dbReference>
<dbReference type="Proteomes" id="UP000199126">
    <property type="component" value="Unassembled WGS sequence"/>
</dbReference>
<proteinExistence type="predicted"/>
<dbReference type="InterPro" id="IPR051149">
    <property type="entry name" value="Spindly/BICDR_Dynein_Adapter"/>
</dbReference>
<evidence type="ECO:0000313" key="4">
    <source>
        <dbReference type="EMBL" id="SEP07952.1"/>
    </source>
</evidence>
<evidence type="ECO:0000259" key="3">
    <source>
        <dbReference type="Pfam" id="PF13851"/>
    </source>
</evidence>
<dbReference type="RefSeq" id="WP_089826607.1">
    <property type="nucleotide sequence ID" value="NZ_FODV01000013.1"/>
</dbReference>
<gene>
    <name evidence="4" type="ORF">SAMN04487948_11336</name>
</gene>
<dbReference type="EMBL" id="FODV01000013">
    <property type="protein sequence ID" value="SEP07952.1"/>
    <property type="molecule type" value="Genomic_DNA"/>
</dbReference>
<dbReference type="Gene3D" id="1.10.287.1490">
    <property type="match status" value="1"/>
</dbReference>
<accession>A0A1H8UXL1</accession>